<keyword evidence="2" id="KW-0560">Oxidoreductase</keyword>
<dbReference type="GO" id="GO:0016491">
    <property type="term" value="F:oxidoreductase activity"/>
    <property type="evidence" value="ECO:0007669"/>
    <property type="project" value="UniProtKB-KW"/>
</dbReference>
<feature type="domain" description="NADP-dependent oxidoreductase" evidence="7">
    <location>
        <begin position="39"/>
        <end position="262"/>
    </location>
</feature>
<dbReference type="STRING" id="135208.A0A4Z0A345"/>
<dbReference type="OrthoDB" id="416253at2759"/>
<dbReference type="AlphaFoldDB" id="A0A4Z0A345"/>
<dbReference type="PANTHER" id="PTHR43827">
    <property type="entry name" value="2,5-DIKETO-D-GLUCONIC ACID REDUCTASE"/>
    <property type="match status" value="1"/>
</dbReference>
<dbReference type="EMBL" id="SFCI01000211">
    <property type="protein sequence ID" value="TFY81446.1"/>
    <property type="molecule type" value="Genomic_DNA"/>
</dbReference>
<evidence type="ECO:0000256" key="6">
    <source>
        <dbReference type="SAM" id="MobiDB-lite"/>
    </source>
</evidence>
<keyword evidence="9" id="KW-1185">Reference proteome</keyword>
<dbReference type="Pfam" id="PF00248">
    <property type="entry name" value="Aldo_ket_red"/>
    <property type="match status" value="1"/>
</dbReference>
<evidence type="ECO:0000256" key="2">
    <source>
        <dbReference type="ARBA" id="ARBA00023002"/>
    </source>
</evidence>
<feature type="active site" description="Proton donor" evidence="3">
    <location>
        <position position="59"/>
    </location>
</feature>
<dbReference type="PRINTS" id="PR00069">
    <property type="entry name" value="ALDKETRDTASE"/>
</dbReference>
<feature type="binding site" evidence="4">
    <location>
        <position position="117"/>
    </location>
    <ligand>
        <name>substrate</name>
    </ligand>
</feature>
<dbReference type="CDD" id="cd19071">
    <property type="entry name" value="AKR_AKR1-5-like"/>
    <property type="match status" value="1"/>
</dbReference>
<comment type="similarity">
    <text evidence="1">Belongs to the aldo/keto reductase family.</text>
</comment>
<dbReference type="InterPro" id="IPR020471">
    <property type="entry name" value="AKR"/>
</dbReference>
<dbReference type="InterPro" id="IPR018170">
    <property type="entry name" value="Aldo/ket_reductase_CS"/>
</dbReference>
<dbReference type="Proteomes" id="UP000298061">
    <property type="component" value="Unassembled WGS sequence"/>
</dbReference>
<evidence type="ECO:0000313" key="9">
    <source>
        <dbReference type="Proteomes" id="UP000298061"/>
    </source>
</evidence>
<dbReference type="Gene3D" id="3.20.20.100">
    <property type="entry name" value="NADP-dependent oxidoreductase domain"/>
    <property type="match status" value="1"/>
</dbReference>
<gene>
    <name evidence="8" type="ORF">EWM64_g2567</name>
</gene>
<evidence type="ECO:0000256" key="3">
    <source>
        <dbReference type="PIRSR" id="PIRSR000097-1"/>
    </source>
</evidence>
<protein>
    <recommendedName>
        <fullName evidence="7">NADP-dependent oxidoreductase domain-containing protein</fullName>
    </recommendedName>
</protein>
<dbReference type="SUPFAM" id="SSF51430">
    <property type="entry name" value="NAD(P)-linked oxidoreductase"/>
    <property type="match status" value="1"/>
</dbReference>
<comment type="caution">
    <text evidence="8">The sequence shown here is derived from an EMBL/GenBank/DDBJ whole genome shotgun (WGS) entry which is preliminary data.</text>
</comment>
<sequence length="279" mass="30856">MSAQDKTASTLTIKSIVRMSSGFTIPAIGLGVYKNNDPQPACLAALAHGYRHIDSAQMYRNEKQVGEAVRDSGVPRSEVFLTSKINQLDGGYNGTLEAIDDSLKNFGTEYLDLYLIHSPIAGKEKRLAAWKALLATRDAKKLRTDSGVKHLEEIHAAGLETPAVNQIELHPLCQQRDIVGWCRKNGVVVEAYAPLIRGNFSNPALQEISKKYERDPAQVLVRWSLQHGFVALPKSSNPDRVQSNAQVYDLELSKEDMEELDAQDKGKEGSITWNPVDVD</sequence>
<evidence type="ECO:0000259" key="7">
    <source>
        <dbReference type="Pfam" id="PF00248"/>
    </source>
</evidence>
<dbReference type="PANTHER" id="PTHR43827:SF13">
    <property type="entry name" value="ALDO_KETO REDUCTASE FAMILY PROTEIN"/>
    <property type="match status" value="1"/>
</dbReference>
<dbReference type="PIRSF" id="PIRSF000097">
    <property type="entry name" value="AKR"/>
    <property type="match status" value="1"/>
</dbReference>
<feature type="region of interest" description="Disordered" evidence="6">
    <location>
        <begin position="257"/>
        <end position="279"/>
    </location>
</feature>
<evidence type="ECO:0000256" key="1">
    <source>
        <dbReference type="ARBA" id="ARBA00007905"/>
    </source>
</evidence>
<feature type="site" description="Lowers pKa of active site Tyr" evidence="5">
    <location>
        <position position="84"/>
    </location>
</feature>
<accession>A0A4Z0A345</accession>
<reference evidence="8 9" key="1">
    <citation type="submission" date="2019-02" db="EMBL/GenBank/DDBJ databases">
        <title>Genome sequencing of the rare red list fungi Hericium alpestre (H. flagellum).</title>
        <authorList>
            <person name="Buettner E."/>
            <person name="Kellner H."/>
        </authorList>
    </citation>
    <scope>NUCLEOTIDE SEQUENCE [LARGE SCALE GENOMIC DNA]</scope>
    <source>
        <strain evidence="8 9">DSM 108284</strain>
    </source>
</reference>
<dbReference type="PROSITE" id="PS00798">
    <property type="entry name" value="ALDOKETO_REDUCTASE_1"/>
    <property type="match status" value="1"/>
</dbReference>
<dbReference type="FunFam" id="3.20.20.100:FF:000015">
    <property type="entry name" value="Oxidoreductase, aldo/keto reductase family"/>
    <property type="match status" value="1"/>
</dbReference>
<evidence type="ECO:0000256" key="5">
    <source>
        <dbReference type="PIRSR" id="PIRSR000097-3"/>
    </source>
</evidence>
<dbReference type="InterPro" id="IPR023210">
    <property type="entry name" value="NADP_OxRdtase_dom"/>
</dbReference>
<proteinExistence type="inferred from homology"/>
<organism evidence="8 9">
    <name type="scientific">Hericium alpestre</name>
    <dbReference type="NCBI Taxonomy" id="135208"/>
    <lineage>
        <taxon>Eukaryota</taxon>
        <taxon>Fungi</taxon>
        <taxon>Dikarya</taxon>
        <taxon>Basidiomycota</taxon>
        <taxon>Agaricomycotina</taxon>
        <taxon>Agaricomycetes</taxon>
        <taxon>Russulales</taxon>
        <taxon>Hericiaceae</taxon>
        <taxon>Hericium</taxon>
    </lineage>
</organism>
<evidence type="ECO:0000313" key="8">
    <source>
        <dbReference type="EMBL" id="TFY81446.1"/>
    </source>
</evidence>
<name>A0A4Z0A345_9AGAM</name>
<dbReference type="InterPro" id="IPR036812">
    <property type="entry name" value="NAD(P)_OxRdtase_dom_sf"/>
</dbReference>
<evidence type="ECO:0000256" key="4">
    <source>
        <dbReference type="PIRSR" id="PIRSR000097-2"/>
    </source>
</evidence>